<reference evidence="1 2" key="1">
    <citation type="submission" date="2018-06" db="EMBL/GenBank/DDBJ databases">
        <authorList>
            <consortium name="Pathogen Informatics"/>
            <person name="Doyle S."/>
        </authorList>
    </citation>
    <scope>NUCLEOTIDE SEQUENCE [LARGE SCALE GENOMIC DNA]</scope>
    <source>
        <strain evidence="1 2">NCTC7295</strain>
    </source>
</reference>
<protein>
    <submittedName>
        <fullName evidence="1">Uncharacterized protein</fullName>
    </submittedName>
</protein>
<proteinExistence type="predicted"/>
<name>A0A379RZY6_SALER</name>
<evidence type="ECO:0000313" key="1">
    <source>
        <dbReference type="EMBL" id="SUG14197.1"/>
    </source>
</evidence>
<gene>
    <name evidence="1" type="ORF">NCTC7295_01812</name>
</gene>
<sequence length="420" mass="46828">MNIYPQSGEHGFSIELFSSGKLHLVVQNDRNYKYFESDALTTETWYYVALVWCTSTGVATLYLVKEGSSDINVYETDALNAASFTKNGEYYWTLNESGNVNRTWYTTDKNSSVKLCFSEPAFWSGLINQNDVTLIASLQSSLNDKDSGLSLYPACYFNNSTTLMHLSDVRMQRINRMIRLQRWLGLSFEEVDLLLNACIRGQGSQNSDNSLNAQTLRMLGVYRHWQQAYQVTAFQFAAILYQITPYAISPAVPFLDQIFNTTSAFDEPFKITDWAFNYTALTGEDGQIVKQICAGLNITRAQFLVLAKQVSSAQNCDTNTLICSLDVISALYRLVMAPRWLGLSFEDGVALLMLVEEGNALTRLASIPIYTTVENSASDLLDTLMALSDAAQWLADNNLTATWGACHVTGRRNGSSGDNG</sequence>
<evidence type="ECO:0000313" key="2">
    <source>
        <dbReference type="Proteomes" id="UP000254124"/>
    </source>
</evidence>
<dbReference type="Proteomes" id="UP000254124">
    <property type="component" value="Unassembled WGS sequence"/>
</dbReference>
<dbReference type="SUPFAM" id="SSF49899">
    <property type="entry name" value="Concanavalin A-like lectins/glucanases"/>
    <property type="match status" value="1"/>
</dbReference>
<dbReference type="EMBL" id="UGWZ01000001">
    <property type="protein sequence ID" value="SUG14197.1"/>
    <property type="molecule type" value="Genomic_DNA"/>
</dbReference>
<dbReference type="InterPro" id="IPR013320">
    <property type="entry name" value="ConA-like_dom_sf"/>
</dbReference>
<organism evidence="1 2">
    <name type="scientific">Salmonella enterica subsp. arizonae</name>
    <dbReference type="NCBI Taxonomy" id="59203"/>
    <lineage>
        <taxon>Bacteria</taxon>
        <taxon>Pseudomonadati</taxon>
        <taxon>Pseudomonadota</taxon>
        <taxon>Gammaproteobacteria</taxon>
        <taxon>Enterobacterales</taxon>
        <taxon>Enterobacteriaceae</taxon>
        <taxon>Salmonella</taxon>
    </lineage>
</organism>
<dbReference type="AlphaFoldDB" id="A0A379RZY6"/>
<accession>A0A379RZY6</accession>